<proteinExistence type="predicted"/>
<feature type="region of interest" description="Disordered" evidence="2">
    <location>
        <begin position="172"/>
        <end position="192"/>
    </location>
</feature>
<comment type="caution">
    <text evidence="3">The sequence shown here is derived from an EMBL/GenBank/DDBJ whole genome shotgun (WGS) entry which is preliminary data.</text>
</comment>
<dbReference type="PANTHER" id="PTHR47623">
    <property type="entry name" value="OS09G0287300 PROTEIN"/>
    <property type="match status" value="1"/>
</dbReference>
<dbReference type="RefSeq" id="WP_101269629.1">
    <property type="nucleotide sequence ID" value="NZ_NWTK01000014.1"/>
</dbReference>
<sequence>MKTLLLLRHAKSSWADPGRADHDRELNPRGEKAAPVMGRFLMREGLMPDLVWCSTAARAVQTLGLLGRQFAGDDRVIYAQDLYMASETALLKCLQQTHAEADRVMMVGHNPGMESFALALTGIDENGHRPDMERKFPTCALCQFSFDVADWSAVKWGAGRLERFIKVKNLQGDARPADEDSDESSAPDSANT</sequence>
<evidence type="ECO:0000256" key="2">
    <source>
        <dbReference type="SAM" id="MobiDB-lite"/>
    </source>
</evidence>
<evidence type="ECO:0000256" key="1">
    <source>
        <dbReference type="PIRSR" id="PIRSR613078-2"/>
    </source>
</evidence>
<evidence type="ECO:0000313" key="3">
    <source>
        <dbReference type="EMBL" id="PKR51764.1"/>
    </source>
</evidence>
<evidence type="ECO:0000313" key="4">
    <source>
        <dbReference type="Proteomes" id="UP000233597"/>
    </source>
</evidence>
<protein>
    <submittedName>
        <fullName evidence="3">Phosphohistidine phosphatase</fullName>
    </submittedName>
</protein>
<gene>
    <name evidence="3" type="ORF">COO20_19195</name>
</gene>
<dbReference type="Gene3D" id="3.40.50.1240">
    <property type="entry name" value="Phosphoglycerate mutase-like"/>
    <property type="match status" value="1"/>
</dbReference>
<dbReference type="SMART" id="SM00855">
    <property type="entry name" value="PGAM"/>
    <property type="match status" value="1"/>
</dbReference>
<dbReference type="OrthoDB" id="9810154at2"/>
<dbReference type="Proteomes" id="UP000233597">
    <property type="component" value="Unassembled WGS sequence"/>
</dbReference>
<dbReference type="EMBL" id="NWTK01000014">
    <property type="protein sequence ID" value="PKR51764.1"/>
    <property type="molecule type" value="Genomic_DNA"/>
</dbReference>
<dbReference type="AlphaFoldDB" id="A0A2N3KMI5"/>
<organism evidence="3 4">
    <name type="scientific">Thalassospira marina</name>
    <dbReference type="NCBI Taxonomy" id="2048283"/>
    <lineage>
        <taxon>Bacteria</taxon>
        <taxon>Pseudomonadati</taxon>
        <taxon>Pseudomonadota</taxon>
        <taxon>Alphaproteobacteria</taxon>
        <taxon>Rhodospirillales</taxon>
        <taxon>Thalassospiraceae</taxon>
        <taxon>Thalassospira</taxon>
    </lineage>
</organism>
<dbReference type="InterPro" id="IPR013078">
    <property type="entry name" value="His_Pase_superF_clade-1"/>
</dbReference>
<dbReference type="Pfam" id="PF00300">
    <property type="entry name" value="His_Phos_1"/>
    <property type="match status" value="1"/>
</dbReference>
<dbReference type="InterPro" id="IPR029033">
    <property type="entry name" value="His_PPase_superfam"/>
</dbReference>
<accession>A0A2N3KMI5</accession>
<dbReference type="CDD" id="cd07067">
    <property type="entry name" value="HP_PGM_like"/>
    <property type="match status" value="1"/>
</dbReference>
<reference evidence="3 4" key="1">
    <citation type="submission" date="2017-09" db="EMBL/GenBank/DDBJ databases">
        <title>Biodiversity and function of Thalassospira species in the particle-attached aromatic-hydrocarbon-degrading consortia from the surface seawater of the South China Sea.</title>
        <authorList>
            <person name="Dong C."/>
            <person name="Liu R."/>
            <person name="Shao Z."/>
        </authorList>
    </citation>
    <scope>NUCLEOTIDE SEQUENCE [LARGE SCALE GENOMIC DNA]</scope>
    <source>
        <strain evidence="3 4">CSC1P2</strain>
    </source>
</reference>
<dbReference type="PANTHER" id="PTHR47623:SF1">
    <property type="entry name" value="OS09G0287300 PROTEIN"/>
    <property type="match status" value="1"/>
</dbReference>
<name>A0A2N3KMI5_9PROT</name>
<feature type="binding site" evidence="1">
    <location>
        <position position="58"/>
    </location>
    <ligand>
        <name>substrate</name>
    </ligand>
</feature>
<dbReference type="SUPFAM" id="SSF53254">
    <property type="entry name" value="Phosphoglycerate mutase-like"/>
    <property type="match status" value="1"/>
</dbReference>